<feature type="transmembrane region" description="Helical" evidence="1">
    <location>
        <begin position="12"/>
        <end position="32"/>
    </location>
</feature>
<dbReference type="EMBL" id="NBTX02000004">
    <property type="protein sequence ID" value="PNL60522.1"/>
    <property type="molecule type" value="Genomic_DNA"/>
</dbReference>
<sequence>MLRTIVAHIYPPFVFLFWIAFFLILTKVLFYYKRKTMHITAEMHGTRLVVSIIGGLFSIFLGFVTFISWTNYKEATSLVAQEVTQIYTTWENSRGFPSPVFQNIDKLLQAYVFSILNDEWPSMQKGNASPITQDASQAIYSELLKFHPPDSYSQSYYNRVISSLNAATETRNQRINMLNVIIPSAWYLMILIGTFTIIIVSIFLLEGVFIEICIHVMLCIFLSFYLTAIIILSHPLSGLITISDQPYKALMSKMNV</sequence>
<keyword evidence="1" id="KW-0812">Transmembrane</keyword>
<dbReference type="Pfam" id="PF14023">
    <property type="entry name" value="Bestrophin-like"/>
    <property type="match status" value="1"/>
</dbReference>
<feature type="transmembrane region" description="Helical" evidence="1">
    <location>
        <begin position="185"/>
        <end position="205"/>
    </location>
</feature>
<protein>
    <submittedName>
        <fullName evidence="2">DUF4239 domain-containing protein</fullName>
    </submittedName>
</protein>
<feature type="transmembrane region" description="Helical" evidence="1">
    <location>
        <begin position="212"/>
        <end position="232"/>
    </location>
</feature>
<keyword evidence="3" id="KW-1185">Reference proteome</keyword>
<name>A0AAX0WQ88_9GAMM</name>
<comment type="caution">
    <text evidence="2">The sequence shown here is derived from an EMBL/GenBank/DDBJ whole genome shotgun (WGS) entry which is preliminary data.</text>
</comment>
<dbReference type="Proteomes" id="UP000192511">
    <property type="component" value="Unassembled WGS sequence"/>
</dbReference>
<keyword evidence="1" id="KW-1133">Transmembrane helix</keyword>
<dbReference type="InterPro" id="IPR025333">
    <property type="entry name" value="DUF4239"/>
</dbReference>
<proteinExistence type="predicted"/>
<reference evidence="2" key="1">
    <citation type="submission" date="2017-12" db="EMBL/GenBank/DDBJ databases">
        <title>FDA dAtabase for Regulatory Grade micrObial Sequences (FDA-ARGOS): Supporting development and validation of Infectious Disease Dx tests.</title>
        <authorList>
            <person name="Kerrigan L."/>
            <person name="Tallon L.J."/>
            <person name="Sadzewicz L."/>
            <person name="Sengamalay N."/>
            <person name="Ott S."/>
            <person name="Godinez A."/>
            <person name="Nagaraj S."/>
            <person name="Vavikolanu K."/>
            <person name="Vyas G."/>
            <person name="Nadendla S."/>
            <person name="Aluvathingal J."/>
            <person name="Sichtig H."/>
        </authorList>
    </citation>
    <scope>NUCLEOTIDE SEQUENCE [LARGE SCALE GENOMIC DNA]</scope>
    <source>
        <strain evidence="2">FDAARGOS_200</strain>
    </source>
</reference>
<dbReference type="RefSeq" id="WP_058388369.1">
    <property type="nucleotide sequence ID" value="NZ_CBCRWC010000008.1"/>
</dbReference>
<keyword evidence="1" id="KW-0472">Membrane</keyword>
<evidence type="ECO:0000313" key="2">
    <source>
        <dbReference type="EMBL" id="PNL60522.1"/>
    </source>
</evidence>
<gene>
    <name evidence="2" type="ORF">A6J39_004475</name>
</gene>
<accession>A0AAX0WQ88</accession>
<evidence type="ECO:0000313" key="3">
    <source>
        <dbReference type="Proteomes" id="UP000192511"/>
    </source>
</evidence>
<feature type="transmembrane region" description="Helical" evidence="1">
    <location>
        <begin position="48"/>
        <end position="69"/>
    </location>
</feature>
<evidence type="ECO:0000256" key="1">
    <source>
        <dbReference type="SAM" id="Phobius"/>
    </source>
</evidence>
<organism evidence="2 3">
    <name type="scientific">Legionella anisa</name>
    <dbReference type="NCBI Taxonomy" id="28082"/>
    <lineage>
        <taxon>Bacteria</taxon>
        <taxon>Pseudomonadati</taxon>
        <taxon>Pseudomonadota</taxon>
        <taxon>Gammaproteobacteria</taxon>
        <taxon>Legionellales</taxon>
        <taxon>Legionellaceae</taxon>
        <taxon>Legionella</taxon>
    </lineage>
</organism>
<dbReference type="AlphaFoldDB" id="A0AAX0WQ88"/>